<reference evidence="1 2" key="1">
    <citation type="submission" date="2018-09" db="EMBL/GenBank/DDBJ databases">
        <title>Bacillus saliacetes sp. nov., isolated from Thai shrimp paste (Ka-pi).</title>
        <authorList>
            <person name="Daroonpunt R."/>
            <person name="Tanasupawat S."/>
            <person name="Yiamsombut S."/>
        </authorList>
    </citation>
    <scope>NUCLEOTIDE SEQUENCE [LARGE SCALE GENOMIC DNA]</scope>
    <source>
        <strain evidence="1 2">SKP7-4</strain>
    </source>
</reference>
<dbReference type="OrthoDB" id="2451965at2"/>
<evidence type="ECO:0000313" key="2">
    <source>
        <dbReference type="Proteomes" id="UP000265801"/>
    </source>
</evidence>
<accession>A0A3A1R3Q2</accession>
<dbReference type="RefSeq" id="WP_119546069.1">
    <property type="nucleotide sequence ID" value="NZ_QXIR01000006.1"/>
</dbReference>
<keyword evidence="2" id="KW-1185">Reference proteome</keyword>
<name>A0A3A1R3Q2_9BACI</name>
<evidence type="ECO:0000313" key="1">
    <source>
        <dbReference type="EMBL" id="RIW36065.1"/>
    </source>
</evidence>
<proteinExistence type="predicted"/>
<dbReference type="Proteomes" id="UP000265801">
    <property type="component" value="Unassembled WGS sequence"/>
</dbReference>
<sequence length="270" mass="30351">MFFRILAIIFSIIGIGVIVFGQMEWKEKAFVDAERPMVEASDGAEVTTQKNVETSASLNSLTKEELSERTSLLPEEVQKAFLNAFEGNQSVSLLVLGSDAMGDSTNGVAQSIKAKLQGVYGTQFLQVDTFTYDGSSFNFVEDEDGLESIGQAYDLVLYEPFTFNDNGVVEVSQNHEHTEEVMGHFEALNKDTKFILHPPQPMHEATIYPTQVEDLKVFAEEKSIPYIDVWKVWPDYDTDELTDYLDSEGNVNPDGIELWSNEVVHYFTND</sequence>
<protein>
    <recommendedName>
        <fullName evidence="3">SGNH/GDSL hydrolase family protein</fullName>
    </recommendedName>
</protein>
<evidence type="ECO:0008006" key="3">
    <source>
        <dbReference type="Google" id="ProtNLM"/>
    </source>
</evidence>
<comment type="caution">
    <text evidence="1">The sequence shown here is derived from an EMBL/GenBank/DDBJ whole genome shotgun (WGS) entry which is preliminary data.</text>
</comment>
<dbReference type="EMBL" id="QXIR01000006">
    <property type="protein sequence ID" value="RIW36065.1"/>
    <property type="molecule type" value="Genomic_DNA"/>
</dbReference>
<gene>
    <name evidence="1" type="ORF">D3H55_06295</name>
</gene>
<organism evidence="1 2">
    <name type="scientific">Bacillus salacetis</name>
    <dbReference type="NCBI Taxonomy" id="2315464"/>
    <lineage>
        <taxon>Bacteria</taxon>
        <taxon>Bacillati</taxon>
        <taxon>Bacillota</taxon>
        <taxon>Bacilli</taxon>
        <taxon>Bacillales</taxon>
        <taxon>Bacillaceae</taxon>
        <taxon>Bacillus</taxon>
    </lineage>
</organism>
<dbReference type="AlphaFoldDB" id="A0A3A1R3Q2"/>